<dbReference type="Proteomes" id="UP000000753">
    <property type="component" value="Chromosome"/>
</dbReference>
<dbReference type="RefSeq" id="WP_020911762.1">
    <property type="nucleotide sequence ID" value="NC_011566.1"/>
</dbReference>
<sequence length="154" mass="17311">MKTIITYGTFDLFHYGHVRLFKRLKALGDKLIVAVSTDEFNALKGKAAFFSYLQRAEIVEACKYVDMVVPETHWQQKAKDICKYDISIFAMGDDWKGEFDELSILCDVVYLDRTGEISSTEIKNSLADRGAPKNQLSNGTDGNSLDNIDNKAGK</sequence>
<keyword evidence="1 5" id="KW-0808">Transferase</keyword>
<dbReference type="eggNOG" id="COG0615">
    <property type="taxonomic scope" value="Bacteria"/>
</dbReference>
<dbReference type="GO" id="GO:0019350">
    <property type="term" value="P:teichoic acid biosynthetic process"/>
    <property type="evidence" value="ECO:0007669"/>
    <property type="project" value="InterPro"/>
</dbReference>
<dbReference type="Pfam" id="PF01467">
    <property type="entry name" value="CTP_transf_like"/>
    <property type="match status" value="1"/>
</dbReference>
<dbReference type="HOGENOM" id="CLU_034585_2_2_6"/>
<protein>
    <submittedName>
        <fullName evidence="5">Cytidyltransferase-like protein</fullName>
        <ecNumber evidence="5">2.7.7.39</ecNumber>
    </submittedName>
</protein>
<dbReference type="InterPro" id="IPR006409">
    <property type="entry name" value="G3P_cytidylTrfase"/>
</dbReference>
<dbReference type="GO" id="GO:0005737">
    <property type="term" value="C:cytoplasm"/>
    <property type="evidence" value="ECO:0007669"/>
    <property type="project" value="InterPro"/>
</dbReference>
<dbReference type="PANTHER" id="PTHR43793:SF1">
    <property type="entry name" value="FAD SYNTHASE"/>
    <property type="match status" value="1"/>
</dbReference>
<feature type="compositionally biased region" description="Polar residues" evidence="3">
    <location>
        <begin position="134"/>
        <end position="147"/>
    </location>
</feature>
<dbReference type="EMBL" id="CP000472">
    <property type="protein sequence ID" value="ACJ28384.1"/>
    <property type="molecule type" value="Genomic_DNA"/>
</dbReference>
<feature type="region of interest" description="Disordered" evidence="3">
    <location>
        <begin position="126"/>
        <end position="154"/>
    </location>
</feature>
<dbReference type="NCBIfam" id="TIGR01518">
    <property type="entry name" value="g3p_cytidyltrns"/>
    <property type="match status" value="1"/>
</dbReference>
<dbReference type="GO" id="GO:0047348">
    <property type="term" value="F:glycerol-3-phosphate cytidylyltransferase activity"/>
    <property type="evidence" value="ECO:0007669"/>
    <property type="project" value="UniProtKB-EC"/>
</dbReference>
<reference evidence="5 6" key="1">
    <citation type="journal article" date="2008" name="PLoS ONE">
        <title>Environmental adaptation: genomic analysis of the piezotolerant and psychrotolerant deep-sea iron reducing bacterium Shewanella piezotolerans WP3.</title>
        <authorList>
            <person name="Wang F."/>
            <person name="Wang J."/>
            <person name="Jian H."/>
            <person name="Zhang B."/>
            <person name="Li S."/>
            <person name="Wang F."/>
            <person name="Zeng X."/>
            <person name="Gao L."/>
            <person name="Bartlett D.H."/>
            <person name="Yu J."/>
            <person name="Hu S."/>
            <person name="Xiao X."/>
        </authorList>
    </citation>
    <scope>NUCLEOTIDE SEQUENCE [LARGE SCALE GENOMIC DNA]</scope>
    <source>
        <strain evidence="6">WP3 / JCM 13877</strain>
    </source>
</reference>
<dbReference type="STRING" id="225849.swp_1604"/>
<accession>B8CL58</accession>
<dbReference type="NCBIfam" id="TIGR00125">
    <property type="entry name" value="cyt_tran_rel"/>
    <property type="match status" value="1"/>
</dbReference>
<name>B8CL58_SHEPW</name>
<evidence type="ECO:0000313" key="6">
    <source>
        <dbReference type="Proteomes" id="UP000000753"/>
    </source>
</evidence>
<evidence type="ECO:0000313" key="5">
    <source>
        <dbReference type="EMBL" id="ACJ28384.1"/>
    </source>
</evidence>
<evidence type="ECO:0000256" key="2">
    <source>
        <dbReference type="ARBA" id="ARBA00022695"/>
    </source>
</evidence>
<dbReference type="KEGG" id="swp:swp_1604"/>
<keyword evidence="2 5" id="KW-0548">Nucleotidyltransferase</keyword>
<keyword evidence="6" id="KW-1185">Reference proteome</keyword>
<dbReference type="InterPro" id="IPR050385">
    <property type="entry name" value="Archaeal_FAD_synthase"/>
</dbReference>
<dbReference type="EC" id="2.7.7.39" evidence="5"/>
<dbReference type="PANTHER" id="PTHR43793">
    <property type="entry name" value="FAD SYNTHASE"/>
    <property type="match status" value="1"/>
</dbReference>
<evidence type="ECO:0000259" key="4">
    <source>
        <dbReference type="Pfam" id="PF01467"/>
    </source>
</evidence>
<dbReference type="GO" id="GO:0046872">
    <property type="term" value="F:metal ion binding"/>
    <property type="evidence" value="ECO:0007669"/>
    <property type="project" value="InterPro"/>
</dbReference>
<evidence type="ECO:0000256" key="3">
    <source>
        <dbReference type="SAM" id="MobiDB-lite"/>
    </source>
</evidence>
<gene>
    <name evidence="5" type="ordered locus">swp_1604</name>
</gene>
<feature type="domain" description="Cytidyltransferase-like" evidence="4">
    <location>
        <begin position="5"/>
        <end position="124"/>
    </location>
</feature>
<dbReference type="SUPFAM" id="SSF52374">
    <property type="entry name" value="Nucleotidylyl transferase"/>
    <property type="match status" value="1"/>
</dbReference>
<organism evidence="5 6">
    <name type="scientific">Shewanella piezotolerans (strain WP3 / JCM 13877)</name>
    <dbReference type="NCBI Taxonomy" id="225849"/>
    <lineage>
        <taxon>Bacteria</taxon>
        <taxon>Pseudomonadati</taxon>
        <taxon>Pseudomonadota</taxon>
        <taxon>Gammaproteobacteria</taxon>
        <taxon>Alteromonadales</taxon>
        <taxon>Shewanellaceae</taxon>
        <taxon>Shewanella</taxon>
    </lineage>
</organism>
<dbReference type="AlphaFoldDB" id="B8CL58"/>
<proteinExistence type="predicted"/>
<evidence type="ECO:0000256" key="1">
    <source>
        <dbReference type="ARBA" id="ARBA00022679"/>
    </source>
</evidence>
<dbReference type="InterPro" id="IPR014729">
    <property type="entry name" value="Rossmann-like_a/b/a_fold"/>
</dbReference>
<dbReference type="InterPro" id="IPR004821">
    <property type="entry name" value="Cyt_trans-like"/>
</dbReference>
<dbReference type="Gene3D" id="3.40.50.620">
    <property type="entry name" value="HUPs"/>
    <property type="match status" value="1"/>
</dbReference>